<dbReference type="EnsemblProtists" id="EKX49062">
    <property type="protein sequence ID" value="EKX49062"/>
    <property type="gene ID" value="GUITHDRAFT_105143"/>
</dbReference>
<gene>
    <name evidence="2" type="ORF">GUITHDRAFT_105143</name>
</gene>
<sequence>MQERAQRQERLTEHEVYSSGDHGDGDEDKHGREGGQYLSKDLLNRQVQYSSTDFKKAVYRIKTRLLKSLQDEHWIRNSVTKHLQASFENRGRSKELKDDSSILGNVEDVFAQFNLERAFSAASFKTHEDKKRAHSQVGESSASNEETSIARTGESEKSQQQEKSPREGYLVNIGLATTRSSWSPAALAAAFFEIATTPYQESAIGDLEVRQTSFAPLASGSLSQALMDYELPLWAKGPGKAMANDYPSIVKEKNGSKTVSARIWISNDEGKPFSETDRNVLIYAISKGLVLPLSDVSIRSVEIVIDQS</sequence>
<dbReference type="EMBL" id="JH992983">
    <property type="protein sequence ID" value="EKX49062.1"/>
    <property type="molecule type" value="Genomic_DNA"/>
</dbReference>
<organism evidence="2">
    <name type="scientific">Guillardia theta (strain CCMP2712)</name>
    <name type="common">Cryptophyte</name>
    <dbReference type="NCBI Taxonomy" id="905079"/>
    <lineage>
        <taxon>Eukaryota</taxon>
        <taxon>Cryptophyceae</taxon>
        <taxon>Pyrenomonadales</taxon>
        <taxon>Geminigeraceae</taxon>
        <taxon>Guillardia</taxon>
    </lineage>
</organism>
<feature type="compositionally biased region" description="Polar residues" evidence="1">
    <location>
        <begin position="137"/>
        <end position="150"/>
    </location>
</feature>
<evidence type="ECO:0000256" key="1">
    <source>
        <dbReference type="SAM" id="MobiDB-lite"/>
    </source>
</evidence>
<reference evidence="3" key="3">
    <citation type="submission" date="2016-03" db="UniProtKB">
        <authorList>
            <consortium name="EnsemblProtists"/>
        </authorList>
    </citation>
    <scope>IDENTIFICATION</scope>
</reference>
<evidence type="ECO:0000313" key="3">
    <source>
        <dbReference type="EnsemblProtists" id="EKX49062"/>
    </source>
</evidence>
<name>L1JL43_GUITC</name>
<feature type="compositionally biased region" description="Basic and acidic residues" evidence="1">
    <location>
        <begin position="153"/>
        <end position="166"/>
    </location>
</feature>
<protein>
    <submittedName>
        <fullName evidence="2 3">Uncharacterized protein</fullName>
    </submittedName>
</protein>
<dbReference type="PaxDb" id="55529-EKX49062"/>
<dbReference type="RefSeq" id="XP_005836042.1">
    <property type="nucleotide sequence ID" value="XM_005835985.1"/>
</dbReference>
<proteinExistence type="predicted"/>
<dbReference type="Proteomes" id="UP000011087">
    <property type="component" value="Unassembled WGS sequence"/>
</dbReference>
<feature type="compositionally biased region" description="Basic and acidic residues" evidence="1">
    <location>
        <begin position="1"/>
        <end position="33"/>
    </location>
</feature>
<reference evidence="2 4" key="1">
    <citation type="journal article" date="2012" name="Nature">
        <title>Algal genomes reveal evolutionary mosaicism and the fate of nucleomorphs.</title>
        <authorList>
            <consortium name="DOE Joint Genome Institute"/>
            <person name="Curtis B.A."/>
            <person name="Tanifuji G."/>
            <person name="Burki F."/>
            <person name="Gruber A."/>
            <person name="Irimia M."/>
            <person name="Maruyama S."/>
            <person name="Arias M.C."/>
            <person name="Ball S.G."/>
            <person name="Gile G.H."/>
            <person name="Hirakawa Y."/>
            <person name="Hopkins J.F."/>
            <person name="Kuo A."/>
            <person name="Rensing S.A."/>
            <person name="Schmutz J."/>
            <person name="Symeonidi A."/>
            <person name="Elias M."/>
            <person name="Eveleigh R.J."/>
            <person name="Herman E.K."/>
            <person name="Klute M.J."/>
            <person name="Nakayama T."/>
            <person name="Obornik M."/>
            <person name="Reyes-Prieto A."/>
            <person name="Armbrust E.V."/>
            <person name="Aves S.J."/>
            <person name="Beiko R.G."/>
            <person name="Coutinho P."/>
            <person name="Dacks J.B."/>
            <person name="Durnford D.G."/>
            <person name="Fast N.M."/>
            <person name="Green B.R."/>
            <person name="Grisdale C.J."/>
            <person name="Hempel F."/>
            <person name="Henrissat B."/>
            <person name="Hoppner M.P."/>
            <person name="Ishida K."/>
            <person name="Kim E."/>
            <person name="Koreny L."/>
            <person name="Kroth P.G."/>
            <person name="Liu Y."/>
            <person name="Malik S.B."/>
            <person name="Maier U.G."/>
            <person name="McRose D."/>
            <person name="Mock T."/>
            <person name="Neilson J.A."/>
            <person name="Onodera N.T."/>
            <person name="Poole A.M."/>
            <person name="Pritham E.J."/>
            <person name="Richards T.A."/>
            <person name="Rocap G."/>
            <person name="Roy S.W."/>
            <person name="Sarai C."/>
            <person name="Schaack S."/>
            <person name="Shirato S."/>
            <person name="Slamovits C.H."/>
            <person name="Spencer D.F."/>
            <person name="Suzuki S."/>
            <person name="Worden A.Z."/>
            <person name="Zauner S."/>
            <person name="Barry K."/>
            <person name="Bell C."/>
            <person name="Bharti A.K."/>
            <person name="Crow J.A."/>
            <person name="Grimwood J."/>
            <person name="Kramer R."/>
            <person name="Lindquist E."/>
            <person name="Lucas S."/>
            <person name="Salamov A."/>
            <person name="McFadden G.I."/>
            <person name="Lane C.E."/>
            <person name="Keeling P.J."/>
            <person name="Gray M.W."/>
            <person name="Grigoriev I.V."/>
            <person name="Archibald J.M."/>
        </authorList>
    </citation>
    <scope>NUCLEOTIDE SEQUENCE</scope>
    <source>
        <strain evidence="2 4">CCMP2712</strain>
    </source>
</reference>
<evidence type="ECO:0000313" key="4">
    <source>
        <dbReference type="Proteomes" id="UP000011087"/>
    </source>
</evidence>
<accession>L1JL43</accession>
<feature type="region of interest" description="Disordered" evidence="1">
    <location>
        <begin position="1"/>
        <end position="39"/>
    </location>
</feature>
<keyword evidence="4" id="KW-1185">Reference proteome</keyword>
<dbReference type="GeneID" id="17305700"/>
<feature type="region of interest" description="Disordered" evidence="1">
    <location>
        <begin position="125"/>
        <end position="166"/>
    </location>
</feature>
<dbReference type="AlphaFoldDB" id="L1JL43"/>
<evidence type="ECO:0000313" key="2">
    <source>
        <dbReference type="EMBL" id="EKX49062.1"/>
    </source>
</evidence>
<reference evidence="4" key="2">
    <citation type="submission" date="2012-11" db="EMBL/GenBank/DDBJ databases">
        <authorList>
            <person name="Kuo A."/>
            <person name="Curtis B.A."/>
            <person name="Tanifuji G."/>
            <person name="Burki F."/>
            <person name="Gruber A."/>
            <person name="Irimia M."/>
            <person name="Maruyama S."/>
            <person name="Arias M.C."/>
            <person name="Ball S.G."/>
            <person name="Gile G.H."/>
            <person name="Hirakawa Y."/>
            <person name="Hopkins J.F."/>
            <person name="Rensing S.A."/>
            <person name="Schmutz J."/>
            <person name="Symeonidi A."/>
            <person name="Elias M."/>
            <person name="Eveleigh R.J."/>
            <person name="Herman E.K."/>
            <person name="Klute M.J."/>
            <person name="Nakayama T."/>
            <person name="Obornik M."/>
            <person name="Reyes-Prieto A."/>
            <person name="Armbrust E.V."/>
            <person name="Aves S.J."/>
            <person name="Beiko R.G."/>
            <person name="Coutinho P."/>
            <person name="Dacks J.B."/>
            <person name="Durnford D.G."/>
            <person name="Fast N.M."/>
            <person name="Green B.R."/>
            <person name="Grisdale C."/>
            <person name="Hempe F."/>
            <person name="Henrissat B."/>
            <person name="Hoppner M.P."/>
            <person name="Ishida K.-I."/>
            <person name="Kim E."/>
            <person name="Koreny L."/>
            <person name="Kroth P.G."/>
            <person name="Liu Y."/>
            <person name="Malik S.-B."/>
            <person name="Maier U.G."/>
            <person name="McRose D."/>
            <person name="Mock T."/>
            <person name="Neilson J.A."/>
            <person name="Onodera N.T."/>
            <person name="Poole A.M."/>
            <person name="Pritham E.J."/>
            <person name="Richards T.A."/>
            <person name="Rocap G."/>
            <person name="Roy S.W."/>
            <person name="Sarai C."/>
            <person name="Schaack S."/>
            <person name="Shirato S."/>
            <person name="Slamovits C.H."/>
            <person name="Spencer D.F."/>
            <person name="Suzuki S."/>
            <person name="Worden A.Z."/>
            <person name="Zauner S."/>
            <person name="Barry K."/>
            <person name="Bell C."/>
            <person name="Bharti A.K."/>
            <person name="Crow J.A."/>
            <person name="Grimwood J."/>
            <person name="Kramer R."/>
            <person name="Lindquist E."/>
            <person name="Lucas S."/>
            <person name="Salamov A."/>
            <person name="McFadden G.I."/>
            <person name="Lane C.E."/>
            <person name="Keeling P.J."/>
            <person name="Gray M.W."/>
            <person name="Grigoriev I.V."/>
            <person name="Archibald J.M."/>
        </authorList>
    </citation>
    <scope>NUCLEOTIDE SEQUENCE</scope>
    <source>
        <strain evidence="4">CCMP2712</strain>
    </source>
</reference>
<dbReference type="HOGENOM" id="CLU_904449_0_0_1"/>
<dbReference type="KEGG" id="gtt:GUITHDRAFT_105143"/>